<sequence>MLERTLIEHALGALYSDQHLADFSWRYLNSPDTNAKEEHRLVKEFLNLHVRTIDNRNPGRYRLNELHSIVGIRDEMPWNTEELPWLDSIFEQLMIRNGDYVHYKDLKVQTYTRLAAQLDPRLLVAWHLSGSFDKESLKETDVERIIRSQSSFFAPPSLSDKPFADGHVHYGGVGGGIELLSTCLLEPEKEVIQSYLNLDSLPIYESSLSKLRILFYTLIQKICDVVLEGSSKTLAECLKNNMNPLLCVTPDWGLLWKSCAFSRHISMYSAGWFMGKFAQSINDTGRIEWLWFFIALCKHYRATKDKKDRAAILCWFQISNFLQSEVIMNGNGLSRFTNHYFHHPVRKSEKADLSKLPVLFSGKNDCAEIKIGPEMFGPKFVSNLAVQMAEYRSIKVKQPPYIFGDSYISPNDNTQYIKELECWHFCCHFSRSNNSSYPKEKKIRQIWDSAENLLQELSSEDGWSTSEFLGGRNNGNLHFQPSRWVRGLDVAGDENALSIEWFAPILRWLRRGFLPGLDNDKAHLGFHLSVHAGEDYAHPATGLRKVDETVSFCEMREGDRLGHALALGIEPLDWMDRQGQVLLPLDEHLDNLVWLWHHATKLSSQLSIAMTCLPTLERRIAKFSVKYSKILFGSGQSINPDVLFEAWSLRKNCRYTHRKYGNDVARTLREKIAVPDAELLNQKKLDRKCDDPVALYLQRHKYIEDHLWQKEKMPMVLITKLNSKSSSDSMFRYKEVLSDCESSDDLLLMAAIQDYLLTEYDSRGIIIEANPTSNLYIARLREYQEHPIFRWCGPESVLLNEGNKYNRFGLRRGPVRVIVNTDDPGIMPTTLRTEFSLLREAAMEQGIGRSEAERWLEELRCYGVEQFQRNHLPVFSSFE</sequence>
<comment type="caution">
    <text evidence="1">The sequence shown here is derived from an EMBL/GenBank/DDBJ whole genome shotgun (WGS) entry which is preliminary data.</text>
</comment>
<dbReference type="AlphaFoldDB" id="A0AAW8Q9N5"/>
<evidence type="ECO:0000313" key="1">
    <source>
        <dbReference type="EMBL" id="MDS1824406.1"/>
    </source>
</evidence>
<dbReference type="Gene3D" id="3.20.20.140">
    <property type="entry name" value="Metal-dependent hydrolases"/>
    <property type="match status" value="2"/>
</dbReference>
<dbReference type="GO" id="GO:0043103">
    <property type="term" value="P:hypoxanthine salvage"/>
    <property type="evidence" value="ECO:0007669"/>
    <property type="project" value="TreeGrafter"/>
</dbReference>
<dbReference type="GO" id="GO:0046103">
    <property type="term" value="P:inosine biosynthetic process"/>
    <property type="evidence" value="ECO:0007669"/>
    <property type="project" value="TreeGrafter"/>
</dbReference>
<organism evidence="1 2">
    <name type="scientific">Vibrio parahaemolyticus</name>
    <dbReference type="NCBI Taxonomy" id="670"/>
    <lineage>
        <taxon>Bacteria</taxon>
        <taxon>Pseudomonadati</taxon>
        <taxon>Pseudomonadota</taxon>
        <taxon>Gammaproteobacteria</taxon>
        <taxon>Vibrionales</taxon>
        <taxon>Vibrionaceae</taxon>
        <taxon>Vibrio</taxon>
    </lineage>
</organism>
<dbReference type="RefSeq" id="WP_159408094.1">
    <property type="nucleotide sequence ID" value="NZ_CP034289.1"/>
</dbReference>
<dbReference type="GO" id="GO:0006154">
    <property type="term" value="P:adenosine catabolic process"/>
    <property type="evidence" value="ECO:0007669"/>
    <property type="project" value="TreeGrafter"/>
</dbReference>
<reference evidence="1" key="1">
    <citation type="submission" date="2023-06" db="EMBL/GenBank/DDBJ databases">
        <title>Genomic Diversity of Vibrio spp. and Metagenomic Analysis of Pathogens in Florida Gulf Coastal Waters Following Hurricane Ian.</title>
        <authorList>
            <person name="Brumfield K.D."/>
        </authorList>
    </citation>
    <scope>NUCLEOTIDE SEQUENCE</scope>
    <source>
        <strain evidence="1">WBS2B-138</strain>
    </source>
</reference>
<gene>
    <name evidence="1" type="primary">rdrB</name>
    <name evidence="1" type="ORF">QX249_27680</name>
</gene>
<dbReference type="Proteomes" id="UP001253193">
    <property type="component" value="Unassembled WGS sequence"/>
</dbReference>
<dbReference type="InterPro" id="IPR032466">
    <property type="entry name" value="Metal_Hydrolase"/>
</dbReference>
<proteinExistence type="predicted"/>
<evidence type="ECO:0000313" key="2">
    <source>
        <dbReference type="Proteomes" id="UP001253193"/>
    </source>
</evidence>
<dbReference type="InterPro" id="IPR006330">
    <property type="entry name" value="Ado/ade_deaminase"/>
</dbReference>
<protein>
    <submittedName>
        <fullName evidence="1">Antiviral RADAR system adenosine deaminase RdrB</fullName>
    </submittedName>
</protein>
<dbReference type="PANTHER" id="PTHR11409:SF43">
    <property type="entry name" value="ADENOSINE DEAMINASE"/>
    <property type="match status" value="1"/>
</dbReference>
<dbReference type="GO" id="GO:0004000">
    <property type="term" value="F:adenosine deaminase activity"/>
    <property type="evidence" value="ECO:0007669"/>
    <property type="project" value="TreeGrafter"/>
</dbReference>
<dbReference type="EMBL" id="JAUHGG010000023">
    <property type="protein sequence ID" value="MDS1824406.1"/>
    <property type="molecule type" value="Genomic_DNA"/>
</dbReference>
<name>A0AAW8Q9N5_VIBPH</name>
<dbReference type="PANTHER" id="PTHR11409">
    <property type="entry name" value="ADENOSINE DEAMINASE"/>
    <property type="match status" value="1"/>
</dbReference>
<dbReference type="NCBIfam" id="NF041744">
    <property type="entry name" value="RdrB"/>
    <property type="match status" value="1"/>
</dbReference>
<dbReference type="GO" id="GO:0005829">
    <property type="term" value="C:cytosol"/>
    <property type="evidence" value="ECO:0007669"/>
    <property type="project" value="TreeGrafter"/>
</dbReference>
<accession>A0AAW8Q9N5</accession>
<dbReference type="SUPFAM" id="SSF51556">
    <property type="entry name" value="Metallo-dependent hydrolases"/>
    <property type="match status" value="1"/>
</dbReference>